<proteinExistence type="predicted"/>
<dbReference type="Proteomes" id="UP001419268">
    <property type="component" value="Unassembled WGS sequence"/>
</dbReference>
<accession>A0AAP0HYE8</accession>
<reference evidence="1 2" key="1">
    <citation type="submission" date="2024-01" db="EMBL/GenBank/DDBJ databases">
        <title>Genome assemblies of Stephania.</title>
        <authorList>
            <person name="Yang L."/>
        </authorList>
    </citation>
    <scope>NUCLEOTIDE SEQUENCE [LARGE SCALE GENOMIC DNA]</scope>
    <source>
        <strain evidence="1">JXDWG</strain>
        <tissue evidence="1">Leaf</tissue>
    </source>
</reference>
<evidence type="ECO:0000313" key="1">
    <source>
        <dbReference type="EMBL" id="KAK9100964.1"/>
    </source>
</evidence>
<evidence type="ECO:0000313" key="2">
    <source>
        <dbReference type="Proteomes" id="UP001419268"/>
    </source>
</evidence>
<dbReference type="AlphaFoldDB" id="A0AAP0HYE8"/>
<gene>
    <name evidence="1" type="ORF">Scep_024394</name>
</gene>
<name>A0AAP0HYE8_9MAGN</name>
<comment type="caution">
    <text evidence="1">The sequence shown here is derived from an EMBL/GenBank/DDBJ whole genome shotgun (WGS) entry which is preliminary data.</text>
</comment>
<organism evidence="1 2">
    <name type="scientific">Stephania cephalantha</name>
    <dbReference type="NCBI Taxonomy" id="152367"/>
    <lineage>
        <taxon>Eukaryota</taxon>
        <taxon>Viridiplantae</taxon>
        <taxon>Streptophyta</taxon>
        <taxon>Embryophyta</taxon>
        <taxon>Tracheophyta</taxon>
        <taxon>Spermatophyta</taxon>
        <taxon>Magnoliopsida</taxon>
        <taxon>Ranunculales</taxon>
        <taxon>Menispermaceae</taxon>
        <taxon>Menispermoideae</taxon>
        <taxon>Cissampelideae</taxon>
        <taxon>Stephania</taxon>
    </lineage>
</organism>
<dbReference type="EMBL" id="JBBNAG010000010">
    <property type="protein sequence ID" value="KAK9100964.1"/>
    <property type="molecule type" value="Genomic_DNA"/>
</dbReference>
<sequence length="58" mass="6745">MTRMVQLNIGPKRLVRLTISVLITLIHPSHYLVELNKSHGILHYIGSCVLSYWKTRED</sequence>
<keyword evidence="2" id="KW-1185">Reference proteome</keyword>
<protein>
    <submittedName>
        <fullName evidence="1">Uncharacterized protein</fullName>
    </submittedName>
</protein>